<dbReference type="Pfam" id="PF10023">
    <property type="entry name" value="Aminopep"/>
    <property type="match status" value="1"/>
</dbReference>
<keyword evidence="2" id="KW-1185">Reference proteome</keyword>
<sequence length="359" mass="41491">MRAIIPSILLLCACVLLLSGCSDFDYYLQAIDGQYELLHKSRDIHEIIADPQVSGPLKSQLDQALHIRAFASTWLHLPDNDSYRRYADLGRPYVVWNVVATPEFSLQPVTWCFPIAGCVPYRGYFKKQPAIDFARKLKKEGDDVLVYGVQAYSTLNWFDDPLLNTFNNGSETSLAALIFHELAHQQVYLSGDSDFNEAFAKTVEMEGVKRWLLTHGKSRQAEHYREQLVMERDFLRFARSCRQQLQTLYASGQAPESMRREKYRLIRSFQDEVRRFRQQRNDGNGFSAWLDPALNNARFASLSTYYQLVPAFQHLLSLYQGELDPFYRQVAEIAARPATERKRILAFLGHREPFASARR</sequence>
<evidence type="ECO:0000313" key="2">
    <source>
        <dbReference type="Proteomes" id="UP000193136"/>
    </source>
</evidence>
<dbReference type="AlphaFoldDB" id="A0A1X0YES1"/>
<comment type="caution">
    <text evidence="1">The sequence shown here is derived from an EMBL/GenBank/DDBJ whole genome shotgun (WGS) entry which is preliminary data.</text>
</comment>
<proteinExistence type="predicted"/>
<dbReference type="PIRSF" id="PIRSF029285">
    <property type="entry name" value="Aminopept"/>
    <property type="match status" value="1"/>
</dbReference>
<dbReference type="EMBL" id="NAAD01000001">
    <property type="protein sequence ID" value="ORJ63627.1"/>
    <property type="molecule type" value="Genomic_DNA"/>
</dbReference>
<reference evidence="1 2" key="1">
    <citation type="submission" date="2017-03" db="EMBL/GenBank/DDBJ databases">
        <title>Genome sequence of Geothermobacter sp. EPR-M, Deep-Sea Iron Reducer.</title>
        <authorList>
            <person name="Tully B."/>
            <person name="Savalia P."/>
            <person name="Abuyen K."/>
            <person name="Baughan C."/>
            <person name="Romero E."/>
            <person name="Ronkowski C."/>
            <person name="Torres B."/>
            <person name="Tremblay J."/>
            <person name="Trujillo A."/>
            <person name="Tyler M."/>
            <person name="Perez-Rodriguez I."/>
            <person name="Amend J."/>
        </authorList>
    </citation>
    <scope>NUCLEOTIDE SEQUENCE [LARGE SCALE GENOMIC DNA]</scope>
    <source>
        <strain evidence="1 2">EPR-M</strain>
    </source>
</reference>
<organism evidence="1 2">
    <name type="scientific">Geothermobacter hydrogeniphilus</name>
    <dbReference type="NCBI Taxonomy" id="1969733"/>
    <lineage>
        <taxon>Bacteria</taxon>
        <taxon>Pseudomonadati</taxon>
        <taxon>Thermodesulfobacteriota</taxon>
        <taxon>Desulfuromonadia</taxon>
        <taxon>Desulfuromonadales</taxon>
        <taxon>Geothermobacteraceae</taxon>
        <taxon>Geothermobacter</taxon>
    </lineage>
</organism>
<dbReference type="STRING" id="1969733.B5V00_01825"/>
<dbReference type="OrthoDB" id="357991at2"/>
<gene>
    <name evidence="1" type="ORF">B5V00_01825</name>
</gene>
<accession>A0A1X0YES1</accession>
<dbReference type="RefSeq" id="WP_085008914.1">
    <property type="nucleotide sequence ID" value="NZ_NAAD01000001.1"/>
</dbReference>
<protein>
    <recommendedName>
        <fullName evidence="3">Aminopeptidase</fullName>
    </recommendedName>
</protein>
<evidence type="ECO:0008006" key="3">
    <source>
        <dbReference type="Google" id="ProtNLM"/>
    </source>
</evidence>
<dbReference type="Proteomes" id="UP000193136">
    <property type="component" value="Unassembled WGS sequence"/>
</dbReference>
<dbReference type="PROSITE" id="PS51257">
    <property type="entry name" value="PROKAR_LIPOPROTEIN"/>
    <property type="match status" value="1"/>
</dbReference>
<dbReference type="InterPro" id="IPR014553">
    <property type="entry name" value="Aminopept"/>
</dbReference>
<name>A0A1X0YES1_9BACT</name>
<evidence type="ECO:0000313" key="1">
    <source>
        <dbReference type="EMBL" id="ORJ63627.1"/>
    </source>
</evidence>